<dbReference type="Proteomes" id="UP000736787">
    <property type="component" value="Unassembled WGS sequence"/>
</dbReference>
<evidence type="ECO:0000313" key="5">
    <source>
        <dbReference type="EMBL" id="KAG2851210.1"/>
    </source>
</evidence>
<dbReference type="EMBL" id="RCML01000644">
    <property type="protein sequence ID" value="KAG2971934.1"/>
    <property type="molecule type" value="Genomic_DNA"/>
</dbReference>
<reference evidence="11 12" key="1">
    <citation type="submission" date="2018-01" db="EMBL/GenBank/DDBJ databases">
        <title>Draft genome of the strawberry crown rot pathogen Phytophthora cactorum.</title>
        <authorList>
            <person name="Armitage A.D."/>
            <person name="Lysoe E."/>
            <person name="Nellist C.F."/>
            <person name="Harrison R.J."/>
            <person name="Brurberg M.B."/>
        </authorList>
    </citation>
    <scope>NUCLEOTIDE SEQUENCE [LARGE SCALE GENOMIC DNA]</scope>
    <source>
        <strain evidence="11 12">10300</strain>
    </source>
</reference>
<evidence type="ECO:0000256" key="2">
    <source>
        <dbReference type="ARBA" id="ARBA00023157"/>
    </source>
</evidence>
<gene>
    <name evidence="10" type="ORF">JG687_00006064</name>
    <name evidence="11" type="ORF">PC110_g12934</name>
    <name evidence="5" type="ORF">PC113_g16111</name>
    <name evidence="6" type="ORF">PC115_g15571</name>
    <name evidence="7" type="ORF">PC117_g14994</name>
    <name evidence="8" type="ORF">PC118_g15995</name>
    <name evidence="9" type="ORF">PC129_g14282</name>
</gene>
<dbReference type="EMBL" id="RCMV01000607">
    <property type="protein sequence ID" value="KAG3214818.1"/>
    <property type="molecule type" value="Genomic_DNA"/>
</dbReference>
<evidence type="ECO:0000313" key="10">
    <source>
        <dbReference type="EMBL" id="KAG6964277.1"/>
    </source>
</evidence>
<dbReference type="EMBL" id="RCMK01000485">
    <property type="protein sequence ID" value="KAG2926083.1"/>
    <property type="molecule type" value="Genomic_DNA"/>
</dbReference>
<dbReference type="InterPro" id="IPR003609">
    <property type="entry name" value="Pan_app"/>
</dbReference>
<dbReference type="VEuPathDB" id="FungiDB:PC110_g12934"/>
<dbReference type="SMART" id="SM00223">
    <property type="entry name" value="APPLE"/>
    <property type="match status" value="4"/>
</dbReference>
<dbReference type="Proteomes" id="UP000688947">
    <property type="component" value="Unassembled WGS sequence"/>
</dbReference>
<evidence type="ECO:0000313" key="12">
    <source>
        <dbReference type="Proteomes" id="UP000251314"/>
    </source>
</evidence>
<organism evidence="11 12">
    <name type="scientific">Phytophthora cactorum</name>
    <dbReference type="NCBI Taxonomy" id="29920"/>
    <lineage>
        <taxon>Eukaryota</taxon>
        <taxon>Sar</taxon>
        <taxon>Stramenopiles</taxon>
        <taxon>Oomycota</taxon>
        <taxon>Peronosporomycetes</taxon>
        <taxon>Peronosporales</taxon>
        <taxon>Peronosporaceae</taxon>
        <taxon>Phytophthora</taxon>
    </lineage>
</organism>
<evidence type="ECO:0000256" key="1">
    <source>
        <dbReference type="ARBA" id="ARBA00022737"/>
    </source>
</evidence>
<reference evidence="10" key="3">
    <citation type="submission" date="2021-01" db="EMBL/GenBank/DDBJ databases">
        <title>Phytophthora aleatoria, a newly-described species from Pinus radiata is distinct from Phytophthora cactorum isolates based on comparative genomics.</title>
        <authorList>
            <person name="Mcdougal R."/>
            <person name="Panda P."/>
            <person name="Williams N."/>
            <person name="Studholme D.J."/>
        </authorList>
    </citation>
    <scope>NUCLEOTIDE SEQUENCE</scope>
    <source>
        <strain evidence="10">NZFS 3830</strain>
    </source>
</reference>
<dbReference type="EMBL" id="JAENGZ010000241">
    <property type="protein sequence ID" value="KAG6964277.1"/>
    <property type="molecule type" value="Genomic_DNA"/>
</dbReference>
<feature type="signal peptide" evidence="3">
    <location>
        <begin position="1"/>
        <end position="25"/>
    </location>
</feature>
<dbReference type="PANTHER" id="PTHR33946">
    <property type="match status" value="1"/>
</dbReference>
<dbReference type="OrthoDB" id="568194at2759"/>
<evidence type="ECO:0000313" key="6">
    <source>
        <dbReference type="EMBL" id="KAG2902509.1"/>
    </source>
</evidence>
<comment type="caution">
    <text evidence="11">The sequence shown here is derived from an EMBL/GenBank/DDBJ whole genome shotgun (WGS) entry which is preliminary data.</text>
</comment>
<dbReference type="EMBL" id="RCMI01000639">
    <property type="protein sequence ID" value="KAG2902509.1"/>
    <property type="molecule type" value="Genomic_DNA"/>
</dbReference>
<dbReference type="GO" id="GO:0005576">
    <property type="term" value="C:extracellular region"/>
    <property type="evidence" value="ECO:0007669"/>
    <property type="project" value="InterPro"/>
</dbReference>
<dbReference type="CDD" id="cd01100">
    <property type="entry name" value="APPLE_Factor_XI_like"/>
    <property type="match status" value="2"/>
</dbReference>
<dbReference type="AlphaFoldDB" id="A0A329S1D7"/>
<reference evidence="5" key="2">
    <citation type="submission" date="2018-10" db="EMBL/GenBank/DDBJ databases">
        <title>Effector identification in a new, highly contiguous assembly of the strawberry crown rot pathogen Phytophthora cactorum.</title>
        <authorList>
            <person name="Armitage A.D."/>
            <person name="Nellist C.F."/>
            <person name="Bates H."/>
            <person name="Vickerstaff R.J."/>
            <person name="Harrison R.J."/>
        </authorList>
    </citation>
    <scope>NUCLEOTIDE SEQUENCE</scope>
    <source>
        <strain evidence="5">15-7</strain>
        <strain evidence="6">4032</strain>
        <strain evidence="7">4040</strain>
        <strain evidence="8">P415</strain>
        <strain evidence="9">P421</strain>
    </source>
</reference>
<dbReference type="SUPFAM" id="SSF57414">
    <property type="entry name" value="Hairpin loop containing domain-like"/>
    <property type="match status" value="1"/>
</dbReference>
<dbReference type="PROSITE" id="PS50948">
    <property type="entry name" value="PAN"/>
    <property type="match status" value="2"/>
</dbReference>
<dbReference type="Pfam" id="PF14295">
    <property type="entry name" value="PAN_4"/>
    <property type="match status" value="4"/>
</dbReference>
<sequence>MMRFQVVALLDIALLYALCSLQVDAFSLRSLVENPFLPEPVHRHLASCPTTAGVDYLGNDIKHVSNVQVSDCCTLCSQTSGCGAFTWTSYLGGTCWLKSAKGNTAPNAAATSAVLVPDQPGCTLKDGYDYQDNDIANVQSGNAGACCSICSSWPGCKAFTWSSHNSGTCWLKSKKGSEVPKSGVKSAEVTNNVGECTFQYDLDFVDNDIDNTPGKSYTDCCGICHNWSGCRSFSWSNANGGTCWLKSARGQTQYKVGVVSSQLLDNPQQSCTLVANVDYLNNDIGSVPGSKPGDCCDKCRAKTGCHAFSWSNHNSGTCWLKSGKGSTTAKSGVTSAVVF</sequence>
<dbReference type="Proteomes" id="UP000735874">
    <property type="component" value="Unassembled WGS sequence"/>
</dbReference>
<proteinExistence type="predicted"/>
<accession>A0A329S1D7</accession>
<dbReference type="InterPro" id="IPR000177">
    <property type="entry name" value="Apple"/>
</dbReference>
<keyword evidence="1" id="KW-0677">Repeat</keyword>
<dbReference type="STRING" id="29920.A0A329S1D7"/>
<dbReference type="EMBL" id="MJFZ01000357">
    <property type="protein sequence ID" value="RAW30714.1"/>
    <property type="molecule type" value="Genomic_DNA"/>
</dbReference>
<evidence type="ECO:0000259" key="4">
    <source>
        <dbReference type="PROSITE" id="PS50948"/>
    </source>
</evidence>
<feature type="chain" id="PRO_5040067836" description="Apple domain-containing protein" evidence="3">
    <location>
        <begin position="26"/>
        <end position="339"/>
    </location>
</feature>
<evidence type="ECO:0000313" key="9">
    <source>
        <dbReference type="EMBL" id="KAG3214818.1"/>
    </source>
</evidence>
<protein>
    <recommendedName>
        <fullName evidence="4">Apple domain-containing protein</fullName>
    </recommendedName>
</protein>
<evidence type="ECO:0000313" key="11">
    <source>
        <dbReference type="EMBL" id="RAW30714.1"/>
    </source>
</evidence>
<feature type="domain" description="Apple" evidence="4">
    <location>
        <begin position="48"/>
        <end position="122"/>
    </location>
</feature>
<dbReference type="Proteomes" id="UP000697107">
    <property type="component" value="Unassembled WGS sequence"/>
</dbReference>
<feature type="domain" description="Apple" evidence="4">
    <location>
        <begin position="271"/>
        <end position="339"/>
    </location>
</feature>
<dbReference type="EMBL" id="RCMG01000624">
    <property type="protein sequence ID" value="KAG2851210.1"/>
    <property type="molecule type" value="Genomic_DNA"/>
</dbReference>
<name>A0A329S1D7_9STRA</name>
<dbReference type="PANTHER" id="PTHR33946:SF4">
    <property type="entry name" value="COAGULATION FACTOR XI"/>
    <property type="match status" value="1"/>
</dbReference>
<dbReference type="GO" id="GO:0006508">
    <property type="term" value="P:proteolysis"/>
    <property type="evidence" value="ECO:0007669"/>
    <property type="project" value="InterPro"/>
</dbReference>
<evidence type="ECO:0000256" key="3">
    <source>
        <dbReference type="SAM" id="SignalP"/>
    </source>
</evidence>
<keyword evidence="12" id="KW-1185">Reference proteome</keyword>
<evidence type="ECO:0000313" key="8">
    <source>
        <dbReference type="EMBL" id="KAG2971934.1"/>
    </source>
</evidence>
<keyword evidence="3" id="KW-0732">Signal</keyword>
<evidence type="ECO:0000313" key="7">
    <source>
        <dbReference type="EMBL" id="KAG2926083.1"/>
    </source>
</evidence>
<dbReference type="Proteomes" id="UP000760860">
    <property type="component" value="Unassembled WGS sequence"/>
</dbReference>
<dbReference type="Proteomes" id="UP000251314">
    <property type="component" value="Unassembled WGS sequence"/>
</dbReference>
<keyword evidence="2" id="KW-1015">Disulfide bond</keyword>
<dbReference type="Proteomes" id="UP000774804">
    <property type="component" value="Unassembled WGS sequence"/>
</dbReference>
<dbReference type="Gene3D" id="3.50.4.10">
    <property type="entry name" value="Hepatocyte Growth Factor"/>
    <property type="match status" value="4"/>
</dbReference>